<evidence type="ECO:0000256" key="1">
    <source>
        <dbReference type="ARBA" id="ARBA00004651"/>
    </source>
</evidence>
<feature type="transmembrane region" description="Helical" evidence="7">
    <location>
        <begin position="9"/>
        <end position="30"/>
    </location>
</feature>
<comment type="similarity">
    <text evidence="7">Belongs to the binding-protein-dependent transport system permease family.</text>
</comment>
<keyword evidence="3" id="KW-1003">Cell membrane</keyword>
<dbReference type="Proteomes" id="UP000187074">
    <property type="component" value="Unassembled WGS sequence"/>
</dbReference>
<evidence type="ECO:0000256" key="6">
    <source>
        <dbReference type="ARBA" id="ARBA00023136"/>
    </source>
</evidence>
<evidence type="ECO:0000256" key="7">
    <source>
        <dbReference type="RuleBase" id="RU363032"/>
    </source>
</evidence>
<evidence type="ECO:0000256" key="5">
    <source>
        <dbReference type="ARBA" id="ARBA00022989"/>
    </source>
</evidence>
<proteinExistence type="inferred from homology"/>
<reference evidence="9 10" key="1">
    <citation type="submission" date="2016-11" db="EMBL/GenBank/DDBJ databases">
        <title>Paenibacillus species isolates.</title>
        <authorList>
            <person name="Beno S.M."/>
        </authorList>
    </citation>
    <scope>NUCLEOTIDE SEQUENCE [LARGE SCALE GENOMIC DNA]</scope>
    <source>
        <strain evidence="9 10">FSL F4-0100</strain>
    </source>
</reference>
<sequence length="279" mass="31118">MSIGPNKILVYVCAVFISLFAVSPFLWMILTSLKPQAEIYSTPLTYLPHELNWNGYKGMLNPNADDSANFMKWFGNTALVSLLTTVFSLVISAFGGYAMSRFGFRGRMSLGYIILLTQMLPGSLLIIPLYLIMKDYNLLNSHLGLVIAYTTFAVPFCTWMLKGYFDSVSQSIDEAASVDGANRWTTFIRILLPLTLPGLVVTGVFSFLTSWNEFMFAQTFISDYDKWTLSVGIASFQGQYVVNWDYLMAGSVITTLPIVIAFWLLQKHLVSGMTAGAVK</sequence>
<dbReference type="Gene3D" id="1.10.3720.10">
    <property type="entry name" value="MetI-like"/>
    <property type="match status" value="1"/>
</dbReference>
<keyword evidence="5 7" id="KW-1133">Transmembrane helix</keyword>
<feature type="domain" description="ABC transmembrane type-1" evidence="8">
    <location>
        <begin position="74"/>
        <end position="265"/>
    </location>
</feature>
<dbReference type="OrthoDB" id="9810086at2"/>
<dbReference type="InterPro" id="IPR000515">
    <property type="entry name" value="MetI-like"/>
</dbReference>
<evidence type="ECO:0000313" key="10">
    <source>
        <dbReference type="Proteomes" id="UP000187074"/>
    </source>
</evidence>
<dbReference type="PANTHER" id="PTHR32243:SF18">
    <property type="entry name" value="INNER MEMBRANE ABC TRANSPORTER PERMEASE PROTEIN YCJP"/>
    <property type="match status" value="1"/>
</dbReference>
<organism evidence="9 10">
    <name type="scientific">Paenibacillus lautus</name>
    <name type="common">Bacillus lautus</name>
    <dbReference type="NCBI Taxonomy" id="1401"/>
    <lineage>
        <taxon>Bacteria</taxon>
        <taxon>Bacillati</taxon>
        <taxon>Bacillota</taxon>
        <taxon>Bacilli</taxon>
        <taxon>Bacillales</taxon>
        <taxon>Paenibacillaceae</taxon>
        <taxon>Paenibacillus</taxon>
    </lineage>
</organism>
<evidence type="ECO:0000256" key="3">
    <source>
        <dbReference type="ARBA" id="ARBA00022475"/>
    </source>
</evidence>
<keyword evidence="4 7" id="KW-0812">Transmembrane</keyword>
<keyword evidence="2 7" id="KW-0813">Transport</keyword>
<evidence type="ECO:0000313" key="9">
    <source>
        <dbReference type="EMBL" id="OME92909.1"/>
    </source>
</evidence>
<dbReference type="STRING" id="1401.BK123_13630"/>
<dbReference type="CDD" id="cd06261">
    <property type="entry name" value="TM_PBP2"/>
    <property type="match status" value="1"/>
</dbReference>
<dbReference type="GO" id="GO:0055085">
    <property type="term" value="P:transmembrane transport"/>
    <property type="evidence" value="ECO:0007669"/>
    <property type="project" value="InterPro"/>
</dbReference>
<feature type="transmembrane region" description="Helical" evidence="7">
    <location>
        <begin position="78"/>
        <end position="98"/>
    </location>
</feature>
<dbReference type="PROSITE" id="PS50928">
    <property type="entry name" value="ABC_TM1"/>
    <property type="match status" value="1"/>
</dbReference>
<dbReference type="GO" id="GO:0005886">
    <property type="term" value="C:plasma membrane"/>
    <property type="evidence" value="ECO:0007669"/>
    <property type="project" value="UniProtKB-SubCell"/>
</dbReference>
<name>A0A1R1B265_PAELA</name>
<dbReference type="PANTHER" id="PTHR32243">
    <property type="entry name" value="MALTOSE TRANSPORT SYSTEM PERMEASE-RELATED"/>
    <property type="match status" value="1"/>
</dbReference>
<gene>
    <name evidence="9" type="ORF">BK123_13630</name>
</gene>
<dbReference type="Pfam" id="PF00528">
    <property type="entry name" value="BPD_transp_1"/>
    <property type="match status" value="1"/>
</dbReference>
<dbReference type="RefSeq" id="WP_076322935.1">
    <property type="nucleotide sequence ID" value="NZ_MRTF01000004.1"/>
</dbReference>
<dbReference type="InterPro" id="IPR035906">
    <property type="entry name" value="MetI-like_sf"/>
</dbReference>
<evidence type="ECO:0000256" key="2">
    <source>
        <dbReference type="ARBA" id="ARBA00022448"/>
    </source>
</evidence>
<comment type="subcellular location">
    <subcellularLocation>
        <location evidence="1 7">Cell membrane</location>
        <topology evidence="1 7">Multi-pass membrane protein</topology>
    </subcellularLocation>
</comment>
<evidence type="ECO:0000256" key="4">
    <source>
        <dbReference type="ARBA" id="ARBA00022692"/>
    </source>
</evidence>
<accession>A0A1R1B265</accession>
<keyword evidence="6 7" id="KW-0472">Membrane</keyword>
<dbReference type="EMBL" id="MRTF01000004">
    <property type="protein sequence ID" value="OME92909.1"/>
    <property type="molecule type" value="Genomic_DNA"/>
</dbReference>
<dbReference type="AlphaFoldDB" id="A0A1R1B265"/>
<evidence type="ECO:0000259" key="8">
    <source>
        <dbReference type="PROSITE" id="PS50928"/>
    </source>
</evidence>
<comment type="caution">
    <text evidence="9">The sequence shown here is derived from an EMBL/GenBank/DDBJ whole genome shotgun (WGS) entry which is preliminary data.</text>
</comment>
<feature type="transmembrane region" description="Helical" evidence="7">
    <location>
        <begin position="246"/>
        <end position="265"/>
    </location>
</feature>
<feature type="transmembrane region" description="Helical" evidence="7">
    <location>
        <begin position="186"/>
        <end position="208"/>
    </location>
</feature>
<feature type="transmembrane region" description="Helical" evidence="7">
    <location>
        <begin position="110"/>
        <end position="131"/>
    </location>
</feature>
<dbReference type="InterPro" id="IPR050901">
    <property type="entry name" value="BP-dep_ABC_trans_perm"/>
</dbReference>
<dbReference type="SUPFAM" id="SSF161098">
    <property type="entry name" value="MetI-like"/>
    <property type="match status" value="1"/>
</dbReference>
<feature type="transmembrane region" description="Helical" evidence="7">
    <location>
        <begin position="143"/>
        <end position="165"/>
    </location>
</feature>
<protein>
    <submittedName>
        <fullName evidence="9">ABC transporter permease</fullName>
    </submittedName>
</protein>